<evidence type="ECO:0000256" key="7">
    <source>
        <dbReference type="ARBA" id="ARBA00022741"/>
    </source>
</evidence>
<evidence type="ECO:0000256" key="2">
    <source>
        <dbReference type="ARBA" id="ARBA00007599"/>
    </source>
</evidence>
<dbReference type="GO" id="GO:0046872">
    <property type="term" value="F:metal ion binding"/>
    <property type="evidence" value="ECO:0007669"/>
    <property type="project" value="UniProtKB-KW"/>
</dbReference>
<evidence type="ECO:0000256" key="3">
    <source>
        <dbReference type="ARBA" id="ARBA00019010"/>
    </source>
</evidence>
<dbReference type="NCBIfam" id="TIGR00150">
    <property type="entry name" value="T6A_YjeE"/>
    <property type="match status" value="1"/>
</dbReference>
<evidence type="ECO:0000256" key="4">
    <source>
        <dbReference type="ARBA" id="ARBA00022490"/>
    </source>
</evidence>
<gene>
    <name evidence="11" type="ORF">A2677_04380</name>
</gene>
<dbReference type="EMBL" id="MHKK01000056">
    <property type="protein sequence ID" value="OGY88759.1"/>
    <property type="molecule type" value="Genomic_DNA"/>
</dbReference>
<feature type="non-terminal residue" evidence="11">
    <location>
        <position position="94"/>
    </location>
</feature>
<dbReference type="Pfam" id="PF02367">
    <property type="entry name" value="TsaE"/>
    <property type="match status" value="1"/>
</dbReference>
<keyword evidence="4" id="KW-0963">Cytoplasm</keyword>
<dbReference type="Proteomes" id="UP000177817">
    <property type="component" value="Unassembled WGS sequence"/>
</dbReference>
<keyword evidence="9" id="KW-0460">Magnesium</keyword>
<sequence length="94" mass="10477">MREEIITRSAAATKRYAAKLVRKLGTVRVIGLEGGLGAGKTVFVKGIAKGLGVKHLIQSPTFVIMRVYPVKHRSIRTLVHVDCYRLKDSRELMD</sequence>
<dbReference type="GO" id="GO:0005524">
    <property type="term" value="F:ATP binding"/>
    <property type="evidence" value="ECO:0007669"/>
    <property type="project" value="UniProtKB-KW"/>
</dbReference>
<dbReference type="GO" id="GO:0002949">
    <property type="term" value="P:tRNA threonylcarbamoyladenosine modification"/>
    <property type="evidence" value="ECO:0007669"/>
    <property type="project" value="InterPro"/>
</dbReference>
<dbReference type="PANTHER" id="PTHR33540:SF2">
    <property type="entry name" value="TRNA THREONYLCARBAMOYLADENOSINE BIOSYNTHESIS PROTEIN TSAE"/>
    <property type="match status" value="1"/>
</dbReference>
<evidence type="ECO:0000313" key="11">
    <source>
        <dbReference type="EMBL" id="OGY88759.1"/>
    </source>
</evidence>
<dbReference type="InterPro" id="IPR003442">
    <property type="entry name" value="T6A_TsaE"/>
</dbReference>
<protein>
    <recommendedName>
        <fullName evidence="3">tRNA threonylcarbamoyladenosine biosynthesis protein TsaE</fullName>
    </recommendedName>
    <alternativeName>
        <fullName evidence="10">t(6)A37 threonylcarbamoyladenosine biosynthesis protein TsaE</fullName>
    </alternativeName>
</protein>
<dbReference type="SUPFAM" id="SSF52540">
    <property type="entry name" value="P-loop containing nucleoside triphosphate hydrolases"/>
    <property type="match status" value="1"/>
</dbReference>
<keyword evidence="5" id="KW-0819">tRNA processing</keyword>
<reference evidence="11 12" key="1">
    <citation type="journal article" date="2016" name="Nat. Commun.">
        <title>Thousands of microbial genomes shed light on interconnected biogeochemical processes in an aquifer system.</title>
        <authorList>
            <person name="Anantharaman K."/>
            <person name="Brown C.T."/>
            <person name="Hug L.A."/>
            <person name="Sharon I."/>
            <person name="Castelle C.J."/>
            <person name="Probst A.J."/>
            <person name="Thomas B.C."/>
            <person name="Singh A."/>
            <person name="Wilkins M.J."/>
            <person name="Karaoz U."/>
            <person name="Brodie E.L."/>
            <person name="Williams K.H."/>
            <person name="Hubbard S.S."/>
            <person name="Banfield J.F."/>
        </authorList>
    </citation>
    <scope>NUCLEOTIDE SEQUENCE [LARGE SCALE GENOMIC DNA]</scope>
</reference>
<comment type="subcellular location">
    <subcellularLocation>
        <location evidence="1">Cytoplasm</location>
    </subcellularLocation>
</comment>
<evidence type="ECO:0000256" key="5">
    <source>
        <dbReference type="ARBA" id="ARBA00022694"/>
    </source>
</evidence>
<evidence type="ECO:0000256" key="8">
    <source>
        <dbReference type="ARBA" id="ARBA00022840"/>
    </source>
</evidence>
<keyword evidence="6" id="KW-0479">Metal-binding</keyword>
<dbReference type="AlphaFoldDB" id="A0A1G2BJP9"/>
<dbReference type="PANTHER" id="PTHR33540">
    <property type="entry name" value="TRNA THREONYLCARBAMOYLADENOSINE BIOSYNTHESIS PROTEIN TSAE"/>
    <property type="match status" value="1"/>
</dbReference>
<comment type="caution">
    <text evidence="11">The sequence shown here is derived from an EMBL/GenBank/DDBJ whole genome shotgun (WGS) entry which is preliminary data.</text>
</comment>
<keyword evidence="8" id="KW-0067">ATP-binding</keyword>
<proteinExistence type="inferred from homology"/>
<evidence type="ECO:0000256" key="10">
    <source>
        <dbReference type="ARBA" id="ARBA00032441"/>
    </source>
</evidence>
<organism evidence="11 12">
    <name type="scientific">Candidatus Komeilibacteria bacterium RIFCSPHIGHO2_01_FULL_52_14</name>
    <dbReference type="NCBI Taxonomy" id="1798549"/>
    <lineage>
        <taxon>Bacteria</taxon>
        <taxon>Candidatus Komeiliibacteriota</taxon>
    </lineage>
</organism>
<dbReference type="Gene3D" id="3.40.50.300">
    <property type="entry name" value="P-loop containing nucleotide triphosphate hydrolases"/>
    <property type="match status" value="1"/>
</dbReference>
<accession>A0A1G2BJP9</accession>
<comment type="similarity">
    <text evidence="2">Belongs to the TsaE family.</text>
</comment>
<dbReference type="GO" id="GO:0005737">
    <property type="term" value="C:cytoplasm"/>
    <property type="evidence" value="ECO:0007669"/>
    <property type="project" value="UniProtKB-SubCell"/>
</dbReference>
<evidence type="ECO:0000256" key="6">
    <source>
        <dbReference type="ARBA" id="ARBA00022723"/>
    </source>
</evidence>
<evidence type="ECO:0000256" key="1">
    <source>
        <dbReference type="ARBA" id="ARBA00004496"/>
    </source>
</evidence>
<keyword evidence="11" id="KW-0808">Transferase</keyword>
<name>A0A1G2BJP9_9BACT</name>
<evidence type="ECO:0000313" key="12">
    <source>
        <dbReference type="Proteomes" id="UP000177817"/>
    </source>
</evidence>
<evidence type="ECO:0000256" key="9">
    <source>
        <dbReference type="ARBA" id="ARBA00022842"/>
    </source>
</evidence>
<dbReference type="InterPro" id="IPR027417">
    <property type="entry name" value="P-loop_NTPase"/>
</dbReference>
<dbReference type="GO" id="GO:0016740">
    <property type="term" value="F:transferase activity"/>
    <property type="evidence" value="ECO:0007669"/>
    <property type="project" value="UniProtKB-KW"/>
</dbReference>
<keyword evidence="7" id="KW-0547">Nucleotide-binding</keyword>